<evidence type="ECO:0000256" key="5">
    <source>
        <dbReference type="SAM" id="MobiDB-lite"/>
    </source>
</evidence>
<feature type="transmembrane region" description="Helical" evidence="6">
    <location>
        <begin position="177"/>
        <end position="200"/>
    </location>
</feature>
<dbReference type="InterPro" id="IPR011701">
    <property type="entry name" value="MFS"/>
</dbReference>
<reference evidence="8 9" key="1">
    <citation type="submission" date="2018-09" db="EMBL/GenBank/DDBJ databases">
        <title>Characterization of the phylogenetic diversity of five novel species belonging to the genus Bifidobacterium.</title>
        <authorList>
            <person name="Lugli G.A."/>
            <person name="Duranti S."/>
            <person name="Milani C."/>
        </authorList>
    </citation>
    <scope>NUCLEOTIDE SEQUENCE [LARGE SCALE GENOMIC DNA]</scope>
    <source>
        <strain evidence="8 9">2036B</strain>
    </source>
</reference>
<accession>A0A430FQS9</accession>
<dbReference type="SUPFAM" id="SSF103473">
    <property type="entry name" value="MFS general substrate transporter"/>
    <property type="match status" value="1"/>
</dbReference>
<dbReference type="Proteomes" id="UP000287609">
    <property type="component" value="Unassembled WGS sequence"/>
</dbReference>
<dbReference type="InterPro" id="IPR020846">
    <property type="entry name" value="MFS_dom"/>
</dbReference>
<dbReference type="AlphaFoldDB" id="A0A430FQS9"/>
<feature type="transmembrane region" description="Helical" evidence="6">
    <location>
        <begin position="527"/>
        <end position="549"/>
    </location>
</feature>
<feature type="transmembrane region" description="Helical" evidence="6">
    <location>
        <begin position="430"/>
        <end position="449"/>
    </location>
</feature>
<evidence type="ECO:0000313" key="8">
    <source>
        <dbReference type="EMBL" id="RSX55202.1"/>
    </source>
</evidence>
<keyword evidence="9" id="KW-1185">Reference proteome</keyword>
<keyword evidence="4 6" id="KW-0472">Membrane</keyword>
<evidence type="ECO:0000256" key="6">
    <source>
        <dbReference type="SAM" id="Phobius"/>
    </source>
</evidence>
<dbReference type="RefSeq" id="WP_241218894.1">
    <property type="nucleotide sequence ID" value="NZ_QXGM01000002.1"/>
</dbReference>
<dbReference type="PROSITE" id="PS50850">
    <property type="entry name" value="MFS"/>
    <property type="match status" value="1"/>
</dbReference>
<dbReference type="Pfam" id="PF07690">
    <property type="entry name" value="MFS_1"/>
    <property type="match status" value="1"/>
</dbReference>
<dbReference type="PANTHER" id="PTHR23528:SF1">
    <property type="entry name" value="MAJOR FACILITATOR SUPERFAMILY (MFS) PROFILE DOMAIN-CONTAINING PROTEIN"/>
    <property type="match status" value="1"/>
</dbReference>
<feature type="region of interest" description="Disordered" evidence="5">
    <location>
        <begin position="1"/>
        <end position="49"/>
    </location>
</feature>
<keyword evidence="2 6" id="KW-0812">Transmembrane</keyword>
<protein>
    <submittedName>
        <fullName evidence="8">Transporter, major facilitator family protein</fullName>
    </submittedName>
</protein>
<dbReference type="InterPro" id="IPR036259">
    <property type="entry name" value="MFS_trans_sf"/>
</dbReference>
<comment type="subcellular location">
    <subcellularLocation>
        <location evidence="1">Cell membrane</location>
        <topology evidence="1">Multi-pass membrane protein</topology>
    </subcellularLocation>
</comment>
<feature type="transmembrane region" description="Helical" evidence="6">
    <location>
        <begin position="273"/>
        <end position="298"/>
    </location>
</feature>
<evidence type="ECO:0000256" key="2">
    <source>
        <dbReference type="ARBA" id="ARBA00022692"/>
    </source>
</evidence>
<evidence type="ECO:0000256" key="3">
    <source>
        <dbReference type="ARBA" id="ARBA00022989"/>
    </source>
</evidence>
<name>A0A430FQS9_9BIFI</name>
<dbReference type="GO" id="GO:0022857">
    <property type="term" value="F:transmembrane transporter activity"/>
    <property type="evidence" value="ECO:0007669"/>
    <property type="project" value="InterPro"/>
</dbReference>
<evidence type="ECO:0000256" key="4">
    <source>
        <dbReference type="ARBA" id="ARBA00023136"/>
    </source>
</evidence>
<feature type="compositionally biased region" description="Polar residues" evidence="5">
    <location>
        <begin position="1"/>
        <end position="20"/>
    </location>
</feature>
<feature type="transmembrane region" description="Helical" evidence="6">
    <location>
        <begin position="493"/>
        <end position="515"/>
    </location>
</feature>
<dbReference type="GO" id="GO:0005886">
    <property type="term" value="C:plasma membrane"/>
    <property type="evidence" value="ECO:0007669"/>
    <property type="project" value="UniProtKB-SubCell"/>
</dbReference>
<proteinExistence type="predicted"/>
<dbReference type="PANTHER" id="PTHR23528">
    <property type="match status" value="1"/>
</dbReference>
<dbReference type="CDD" id="cd06174">
    <property type="entry name" value="MFS"/>
    <property type="match status" value="1"/>
</dbReference>
<gene>
    <name evidence="8" type="ORF">D2E26_1256</name>
</gene>
<evidence type="ECO:0000259" key="7">
    <source>
        <dbReference type="PROSITE" id="PS50850"/>
    </source>
</evidence>
<evidence type="ECO:0000313" key="9">
    <source>
        <dbReference type="Proteomes" id="UP000287609"/>
    </source>
</evidence>
<dbReference type="EMBL" id="QXGM01000002">
    <property type="protein sequence ID" value="RSX55202.1"/>
    <property type="molecule type" value="Genomic_DNA"/>
</dbReference>
<organism evidence="8 9">
    <name type="scientific">Bifidobacterium dolichotidis</name>
    <dbReference type="NCBI Taxonomy" id="2306976"/>
    <lineage>
        <taxon>Bacteria</taxon>
        <taxon>Bacillati</taxon>
        <taxon>Actinomycetota</taxon>
        <taxon>Actinomycetes</taxon>
        <taxon>Bifidobacteriales</taxon>
        <taxon>Bifidobacteriaceae</taxon>
        <taxon>Bifidobacterium</taxon>
    </lineage>
</organism>
<feature type="transmembrane region" description="Helical" evidence="6">
    <location>
        <begin position="140"/>
        <end position="165"/>
    </location>
</feature>
<feature type="transmembrane region" description="Helical" evidence="6">
    <location>
        <begin position="304"/>
        <end position="324"/>
    </location>
</feature>
<comment type="caution">
    <text evidence="8">The sequence shown here is derived from an EMBL/GenBank/DDBJ whole genome shotgun (WGS) entry which is preliminary data.</text>
</comment>
<feature type="domain" description="Major facilitator superfamily (MFS) profile" evidence="7">
    <location>
        <begin position="136"/>
        <end position="555"/>
    </location>
</feature>
<feature type="transmembrane region" description="Helical" evidence="6">
    <location>
        <begin position="212"/>
        <end position="232"/>
    </location>
</feature>
<feature type="transmembrane region" description="Helical" evidence="6">
    <location>
        <begin position="238"/>
        <end position="261"/>
    </location>
</feature>
<keyword evidence="3 6" id="KW-1133">Transmembrane helix</keyword>
<feature type="transmembrane region" description="Helical" evidence="6">
    <location>
        <begin position="399"/>
        <end position="418"/>
    </location>
</feature>
<sequence>MANTHSNEPQQEATTNLTSEQQHEEPRKSFQPGMAAYVRPGIDDRPDLDKELRERDKAAIGRLGMPTKRKRAADPSVDSPIVQIARMRTGNPSVAVMGGLTPMATVDSAVMDETSAFNDMRDPMTAADGTQPTSRDLARLGIGFALCAVVSAIPWIALSTVVLPYMFEVMDPSDKVALVGLATGLGAIVALFSNVLFGALSDITRSRFGRRTPWIVIGSVIAGAAMGGVAGAETIAGIITLWCIAQFGFNMMLAPFVATLADRVPDKVRGRISSLYGLGIAVGQTLGSVVGAALLVHGDAGVQAGWFIGMAALMLIGIVTVLIWPREPNNRNEEHIELDSELITHLFRPPHHAPDFYRALAGRTLMMCAYWMIMTFQLYIAQDYIYAGDPNATEYAADLIATMAIVTLIASIVAAVAAGPIADRFGVLKLPATLSCCVFAIGAVLPVLLRNTVGMVLFAALAGLSYGVYNAIDQALNVAVLPNPKTAGKDLGILNMSNTLSTVLGAAIAYGVVNLTKMAMGVSVAPIAAYALVFIAAIVIVLAAGWAVASIRSVR</sequence>
<dbReference type="Gene3D" id="1.20.1250.20">
    <property type="entry name" value="MFS general substrate transporter like domains"/>
    <property type="match status" value="1"/>
</dbReference>
<feature type="transmembrane region" description="Helical" evidence="6">
    <location>
        <begin position="455"/>
        <end position="472"/>
    </location>
</feature>
<evidence type="ECO:0000256" key="1">
    <source>
        <dbReference type="ARBA" id="ARBA00004651"/>
    </source>
</evidence>
<feature type="transmembrane region" description="Helical" evidence="6">
    <location>
        <begin position="368"/>
        <end position="387"/>
    </location>
</feature>